<keyword evidence="3 9" id="KW-0808">Transferase</keyword>
<feature type="domain" description="Protein kinase" evidence="7">
    <location>
        <begin position="1"/>
        <end position="234"/>
    </location>
</feature>
<dbReference type="PROSITE" id="PS50011">
    <property type="entry name" value="PROTEIN_KINASE_DOM"/>
    <property type="match status" value="1"/>
</dbReference>
<dbReference type="STRING" id="857967.G0QVH6"/>
<dbReference type="GeneID" id="14906902"/>
<dbReference type="FunFam" id="1.10.510.10:FF:000048">
    <property type="entry name" value="Protein kinase C"/>
    <property type="match status" value="1"/>
</dbReference>
<accession>G0QVH6</accession>
<organism evidence="9 10">
    <name type="scientific">Ichthyophthirius multifiliis</name>
    <name type="common">White spot disease agent</name>
    <name type="synonym">Ich</name>
    <dbReference type="NCBI Taxonomy" id="5932"/>
    <lineage>
        <taxon>Eukaryota</taxon>
        <taxon>Sar</taxon>
        <taxon>Alveolata</taxon>
        <taxon>Ciliophora</taxon>
        <taxon>Intramacronucleata</taxon>
        <taxon>Oligohymenophorea</taxon>
        <taxon>Hymenostomatida</taxon>
        <taxon>Ophryoglenina</taxon>
        <taxon>Ichthyophthirius</taxon>
    </lineage>
</organism>
<dbReference type="Pfam" id="PF00069">
    <property type="entry name" value="Pkinase"/>
    <property type="match status" value="1"/>
</dbReference>
<dbReference type="InterPro" id="IPR000961">
    <property type="entry name" value="AGC-kinase_C"/>
</dbReference>
<dbReference type="InterPro" id="IPR045270">
    <property type="entry name" value="STKc_AGC"/>
</dbReference>
<dbReference type="Proteomes" id="UP000008983">
    <property type="component" value="Unassembled WGS sequence"/>
</dbReference>
<dbReference type="InterPro" id="IPR011009">
    <property type="entry name" value="Kinase-like_dom_sf"/>
</dbReference>
<dbReference type="SMART" id="SM00220">
    <property type="entry name" value="S_TKc"/>
    <property type="match status" value="1"/>
</dbReference>
<keyword evidence="6" id="KW-0067">ATP-binding</keyword>
<evidence type="ECO:0000256" key="3">
    <source>
        <dbReference type="ARBA" id="ARBA00022679"/>
    </source>
</evidence>
<keyword evidence="4" id="KW-0547">Nucleotide-binding</keyword>
<reference evidence="9 10" key="1">
    <citation type="submission" date="2011-07" db="EMBL/GenBank/DDBJ databases">
        <authorList>
            <person name="Coyne R."/>
            <person name="Brami D."/>
            <person name="Johnson J."/>
            <person name="Hostetler J."/>
            <person name="Hannick L."/>
            <person name="Clark T."/>
            <person name="Cassidy-Hanley D."/>
            <person name="Inman J."/>
        </authorList>
    </citation>
    <scope>NUCLEOTIDE SEQUENCE [LARGE SCALE GENOMIC DNA]</scope>
    <source>
        <strain evidence="9 10">G5</strain>
    </source>
</reference>
<evidence type="ECO:0000256" key="4">
    <source>
        <dbReference type="ARBA" id="ARBA00022741"/>
    </source>
</evidence>
<keyword evidence="5 9" id="KW-0418">Kinase</keyword>
<sequence length="306" mass="36151">MKIVKKDKIIERNLKRKMIVEKNVLLKNKNPFLVRLRYSFQSHSKLYLVMEYCPGGELYYYLAKNKKFSIELAKFVAAEVVLGMEYLNNTMKIIYRDLKPENVLVSDDGHLKIADFGLSKQIQIQDELCYTFIGTPEYIAPEIIRSKQQSDKLGYKISADVWAFGVFLYEIIYGQPPFRDRQRNWYSIMKQILTNNPNFTNDFTEDSQNLIKACLNNDPEKRPNWPVIKQHPFFGNIDWQRLYKREYESPLKQFMNKKIKDDKLQRPKPIFETPSNQQMPGFEGFTYNPQEGFTYNPEGIISTTNL</sequence>
<dbReference type="RefSeq" id="XP_004032373.1">
    <property type="nucleotide sequence ID" value="XM_004032325.1"/>
</dbReference>
<dbReference type="CDD" id="cd05123">
    <property type="entry name" value="STKc_AGC"/>
    <property type="match status" value="1"/>
</dbReference>
<dbReference type="EMBL" id="GL983944">
    <property type="protein sequence ID" value="EGR30786.1"/>
    <property type="molecule type" value="Genomic_DNA"/>
</dbReference>
<dbReference type="OMA" id="RADSHEM"/>
<dbReference type="Gene3D" id="3.30.200.20">
    <property type="entry name" value="Phosphorylase Kinase, domain 1"/>
    <property type="match status" value="1"/>
</dbReference>
<dbReference type="InterPro" id="IPR008271">
    <property type="entry name" value="Ser/Thr_kinase_AS"/>
</dbReference>
<dbReference type="PANTHER" id="PTHR24351">
    <property type="entry name" value="RIBOSOMAL PROTEIN S6 KINASE"/>
    <property type="match status" value="1"/>
</dbReference>
<dbReference type="SUPFAM" id="SSF56112">
    <property type="entry name" value="Protein kinase-like (PK-like)"/>
    <property type="match status" value="1"/>
</dbReference>
<evidence type="ECO:0000256" key="1">
    <source>
        <dbReference type="ARBA" id="ARBA00022527"/>
    </source>
</evidence>
<evidence type="ECO:0000259" key="8">
    <source>
        <dbReference type="PROSITE" id="PS51285"/>
    </source>
</evidence>
<protein>
    <submittedName>
        <fullName evidence="9">Protein kinase domain protein</fullName>
        <ecNumber evidence="9">2.7.11.13</ecNumber>
    </submittedName>
</protein>
<dbReference type="AlphaFoldDB" id="G0QVH6"/>
<keyword evidence="1" id="KW-0723">Serine/threonine-protein kinase</keyword>
<name>G0QVH6_ICHMU</name>
<dbReference type="GO" id="GO:0004697">
    <property type="term" value="F:diacylglycerol-dependent serine/threonine kinase activity"/>
    <property type="evidence" value="ECO:0007669"/>
    <property type="project" value="UniProtKB-EC"/>
</dbReference>
<evidence type="ECO:0000313" key="10">
    <source>
        <dbReference type="Proteomes" id="UP000008983"/>
    </source>
</evidence>
<evidence type="ECO:0000259" key="7">
    <source>
        <dbReference type="PROSITE" id="PS50011"/>
    </source>
</evidence>
<feature type="domain" description="AGC-kinase C-terminal" evidence="8">
    <location>
        <begin position="235"/>
        <end position="297"/>
    </location>
</feature>
<keyword evidence="2" id="KW-0597">Phosphoprotein</keyword>
<dbReference type="GO" id="GO:0005524">
    <property type="term" value="F:ATP binding"/>
    <property type="evidence" value="ECO:0007669"/>
    <property type="project" value="UniProtKB-KW"/>
</dbReference>
<evidence type="ECO:0000256" key="2">
    <source>
        <dbReference type="ARBA" id="ARBA00022553"/>
    </source>
</evidence>
<evidence type="ECO:0000256" key="5">
    <source>
        <dbReference type="ARBA" id="ARBA00022777"/>
    </source>
</evidence>
<dbReference type="EC" id="2.7.11.13" evidence="9"/>
<evidence type="ECO:0000313" key="9">
    <source>
        <dbReference type="EMBL" id="EGR30786.1"/>
    </source>
</evidence>
<dbReference type="PROSITE" id="PS00108">
    <property type="entry name" value="PROTEIN_KINASE_ST"/>
    <property type="match status" value="1"/>
</dbReference>
<gene>
    <name evidence="9" type="ORF">IMG5_123730</name>
</gene>
<dbReference type="InterPro" id="IPR000719">
    <property type="entry name" value="Prot_kinase_dom"/>
</dbReference>
<dbReference type="PROSITE" id="PS51285">
    <property type="entry name" value="AGC_KINASE_CTER"/>
    <property type="match status" value="1"/>
</dbReference>
<keyword evidence="10" id="KW-1185">Reference proteome</keyword>
<dbReference type="InParanoid" id="G0QVH6"/>
<dbReference type="Gene3D" id="1.10.510.10">
    <property type="entry name" value="Transferase(Phosphotransferase) domain 1"/>
    <property type="match status" value="1"/>
</dbReference>
<dbReference type="eggNOG" id="KOG0603">
    <property type="taxonomic scope" value="Eukaryota"/>
</dbReference>
<dbReference type="OrthoDB" id="432483at2759"/>
<proteinExistence type="predicted"/>
<evidence type="ECO:0000256" key="6">
    <source>
        <dbReference type="ARBA" id="ARBA00022840"/>
    </source>
</evidence>